<dbReference type="PANTHER" id="PTHR11786">
    <property type="entry name" value="N-HYDROXYARYLAMINE O-ACETYLTRANSFERASE"/>
    <property type="match status" value="1"/>
</dbReference>
<dbReference type="Proteomes" id="UP000468668">
    <property type="component" value="Unassembled WGS sequence"/>
</dbReference>
<dbReference type="PANTHER" id="PTHR11786:SF0">
    <property type="entry name" value="ARYLAMINE N-ACETYLTRANSFERASE 4-RELATED"/>
    <property type="match status" value="1"/>
</dbReference>
<dbReference type="OrthoDB" id="7181050at2"/>
<dbReference type="InterPro" id="IPR053710">
    <property type="entry name" value="Arylamine_NAT_domain_sf"/>
</dbReference>
<organism evidence="2 3">
    <name type="scientific">Ellagibacter isourolithinifaciens</name>
    <dbReference type="NCBI Taxonomy" id="2137581"/>
    <lineage>
        <taxon>Bacteria</taxon>
        <taxon>Bacillati</taxon>
        <taxon>Actinomycetota</taxon>
        <taxon>Coriobacteriia</taxon>
        <taxon>Eggerthellales</taxon>
        <taxon>Eggerthellaceae</taxon>
        <taxon>Ellagibacter</taxon>
    </lineage>
</organism>
<dbReference type="Pfam" id="PF00797">
    <property type="entry name" value="Acetyltransf_2"/>
    <property type="match status" value="1"/>
</dbReference>
<evidence type="ECO:0000313" key="2">
    <source>
        <dbReference type="EMBL" id="KAB1642032.1"/>
    </source>
</evidence>
<sequence>MGARVSWNRREMRRFARRPSMAMEMLNDVMTSTYLARIGWEGDAPVTRKTLDGLVYAHQCSIPFETADLVALGKTPSLEMSDLYQKIVVDRHGGFCFELNKMFELLLRSVGFEVRPCLSRAVRGREGRMPINHRGTLVFLDGELLSVDVGFGGPLPAGSLVICDEREQTVRGEVYIPRRIDEHWWAIDRISQAKRDLYGDEGPSRRQTELEFCLASVEDIDFASLSLACSQPGTVFRDTVMANIRTASGFKSIGRGVLNVRESGASEKTPLEDDFAVSAALREHFGFTPYCAR</sequence>
<dbReference type="AlphaFoldDB" id="A0A6N6NPC9"/>
<dbReference type="GO" id="GO:0016407">
    <property type="term" value="F:acetyltransferase activity"/>
    <property type="evidence" value="ECO:0007669"/>
    <property type="project" value="InterPro"/>
</dbReference>
<dbReference type="SUPFAM" id="SSF54001">
    <property type="entry name" value="Cysteine proteinases"/>
    <property type="match status" value="1"/>
</dbReference>
<dbReference type="EMBL" id="WAJR01000003">
    <property type="protein sequence ID" value="KAB1642032.1"/>
    <property type="molecule type" value="Genomic_DNA"/>
</dbReference>
<keyword evidence="2" id="KW-0808">Transferase</keyword>
<gene>
    <name evidence="2" type="ORF">F8C90_02330</name>
</gene>
<dbReference type="InterPro" id="IPR038765">
    <property type="entry name" value="Papain-like_cys_pep_sf"/>
</dbReference>
<name>A0A6N6NPC9_9ACTN</name>
<proteinExistence type="inferred from homology"/>
<comment type="caution">
    <text evidence="2">The sequence shown here is derived from an EMBL/GenBank/DDBJ whole genome shotgun (WGS) entry which is preliminary data.</text>
</comment>
<accession>A0A6N6NPC9</accession>
<evidence type="ECO:0000313" key="3">
    <source>
        <dbReference type="Proteomes" id="UP000468668"/>
    </source>
</evidence>
<keyword evidence="3" id="KW-1185">Reference proteome</keyword>
<comment type="similarity">
    <text evidence="1">Belongs to the arylamine N-acetyltransferase family.</text>
</comment>
<evidence type="ECO:0000256" key="1">
    <source>
        <dbReference type="ARBA" id="ARBA00006547"/>
    </source>
</evidence>
<reference evidence="2 3" key="1">
    <citation type="submission" date="2019-09" db="EMBL/GenBank/DDBJ databases">
        <title>Whole genome shotgun sequencing (WGS) of Ellagibacter isourolithinifaciens DSM 104140(T) and Adlercreutzia muris DSM 29508(T).</title>
        <authorList>
            <person name="Stoll D.A."/>
            <person name="Danylec N."/>
            <person name="Huch M."/>
        </authorList>
    </citation>
    <scope>NUCLEOTIDE SEQUENCE [LARGE SCALE GENOMIC DNA]</scope>
    <source>
        <strain evidence="2 3">DSM 104140</strain>
    </source>
</reference>
<protein>
    <submittedName>
        <fullName evidence="2">Arylamine N-acetyltransferase</fullName>
    </submittedName>
</protein>
<dbReference type="InterPro" id="IPR001447">
    <property type="entry name" value="Arylamine_N-AcTrfase"/>
</dbReference>
<dbReference type="Gene3D" id="3.30.2140.20">
    <property type="match status" value="1"/>
</dbReference>